<dbReference type="HOGENOM" id="CLU_1333719_0_0_1"/>
<dbReference type="EMBL" id="PSQE01000007">
    <property type="protein sequence ID" value="RHN48281.1"/>
    <property type="molecule type" value="Genomic_DNA"/>
</dbReference>
<dbReference type="GO" id="GO:0008104">
    <property type="term" value="P:intracellular protein localization"/>
    <property type="evidence" value="ECO:0000318"/>
    <property type="project" value="GO_Central"/>
</dbReference>
<name>G7KXG7_MEDTR</name>
<reference evidence="6" key="4">
    <citation type="journal article" date="2018" name="Nat. Plants">
        <title>Whole-genome landscape of Medicago truncatula symbiotic genes.</title>
        <authorList>
            <person name="Pecrix Y."/>
            <person name="Staton S.E."/>
            <person name="Sallet E."/>
            <person name="Lelandais-Briere C."/>
            <person name="Moreau S."/>
            <person name="Carrere S."/>
            <person name="Blein T."/>
            <person name="Jardinaud M.F."/>
            <person name="Latrasse D."/>
            <person name="Zouine M."/>
            <person name="Zahm M."/>
            <person name="Kreplak J."/>
            <person name="Mayjonade B."/>
            <person name="Satge C."/>
            <person name="Perez M."/>
            <person name="Cauet S."/>
            <person name="Marande W."/>
            <person name="Chantry-Darmon C."/>
            <person name="Lopez-Roques C."/>
            <person name="Bouchez O."/>
            <person name="Berard A."/>
            <person name="Debelle F."/>
            <person name="Munos S."/>
            <person name="Bendahmane A."/>
            <person name="Berges H."/>
            <person name="Niebel A."/>
            <person name="Buitink J."/>
            <person name="Frugier F."/>
            <person name="Benhamed M."/>
            <person name="Crespi M."/>
            <person name="Gouzy J."/>
            <person name="Gamas P."/>
        </authorList>
    </citation>
    <scope>NUCLEOTIDE SEQUENCE [LARGE SCALE GENOMIC DNA]</scope>
    <source>
        <strain evidence="6">cv. Jemalong A17</strain>
    </source>
</reference>
<proteinExistence type="inferred from homology"/>
<dbReference type="EnsemblPlants" id="AES81601">
    <property type="protein sequence ID" value="AES81601"/>
    <property type="gene ID" value="MTR_7g098540"/>
</dbReference>
<dbReference type="Gramene" id="rna42982">
    <property type="protein sequence ID" value="RHN48281.1"/>
    <property type="gene ID" value="gene42982"/>
</dbReference>
<dbReference type="Proteomes" id="UP000265566">
    <property type="component" value="Chromosome 7"/>
</dbReference>
<dbReference type="EMBL" id="CM001223">
    <property type="protein sequence ID" value="AES81601.1"/>
    <property type="molecule type" value="Genomic_DNA"/>
</dbReference>
<dbReference type="InterPro" id="IPR005061">
    <property type="entry name" value="Ist1"/>
</dbReference>
<protein>
    <submittedName>
        <fullName evidence="3">Putative vacuolar protein sorting-associated protein Ist1</fullName>
    </submittedName>
    <submittedName>
        <fullName evidence="2">Regulator of Vps4 activity in the MVB pathway protein</fullName>
    </submittedName>
</protein>
<sequence length="206" mass="23483">MVMIVKTILCSNEKQLKVSTCERLLKTTVLDAQALIQAKKKQMDAIRNEISKLVPYPLVYSALPLIRTYFHQKNLTQLLHIIIYICEVVSCNLLFMEYEREFIPEMKEAIASLCYIGAKFSELPDLQKLRSQFSKKYGEKFIASLAECGANKEVINLCMVPEPLVEERNKLLKEIATQFHIQWNPPMALKFGCDCGCDCASCGCCK</sequence>
<dbReference type="PANTHER" id="PTHR12161:SF5">
    <property type="entry name" value="IST1 HOMOLOG"/>
    <property type="match status" value="1"/>
</dbReference>
<dbReference type="Gene3D" id="1.20.1260.60">
    <property type="entry name" value="Vacuolar protein sorting-associated protein Ist1"/>
    <property type="match status" value="1"/>
</dbReference>
<reference evidence="4" key="3">
    <citation type="submission" date="2015-04" db="UniProtKB">
        <authorList>
            <consortium name="EnsemblPlants"/>
        </authorList>
    </citation>
    <scope>IDENTIFICATION</scope>
    <source>
        <strain evidence="4">cv. Jemalong A17</strain>
    </source>
</reference>
<evidence type="ECO:0000313" key="2">
    <source>
        <dbReference type="EMBL" id="AES81601.1"/>
    </source>
</evidence>
<reference evidence="2 5" key="1">
    <citation type="journal article" date="2011" name="Nature">
        <title>The Medicago genome provides insight into the evolution of rhizobial symbioses.</title>
        <authorList>
            <person name="Young N.D."/>
            <person name="Debelle F."/>
            <person name="Oldroyd G.E."/>
            <person name="Geurts R."/>
            <person name="Cannon S.B."/>
            <person name="Udvardi M.K."/>
            <person name="Benedito V.A."/>
            <person name="Mayer K.F."/>
            <person name="Gouzy J."/>
            <person name="Schoof H."/>
            <person name="Van de Peer Y."/>
            <person name="Proost S."/>
            <person name="Cook D.R."/>
            <person name="Meyers B.C."/>
            <person name="Spannagl M."/>
            <person name="Cheung F."/>
            <person name="De Mita S."/>
            <person name="Krishnakumar V."/>
            <person name="Gundlach H."/>
            <person name="Zhou S."/>
            <person name="Mudge J."/>
            <person name="Bharti A.K."/>
            <person name="Murray J.D."/>
            <person name="Naoumkina M.A."/>
            <person name="Rosen B."/>
            <person name="Silverstein K.A."/>
            <person name="Tang H."/>
            <person name="Rombauts S."/>
            <person name="Zhao P.X."/>
            <person name="Zhou P."/>
            <person name="Barbe V."/>
            <person name="Bardou P."/>
            <person name="Bechner M."/>
            <person name="Bellec A."/>
            <person name="Berger A."/>
            <person name="Berges H."/>
            <person name="Bidwell S."/>
            <person name="Bisseling T."/>
            <person name="Choisne N."/>
            <person name="Couloux A."/>
            <person name="Denny R."/>
            <person name="Deshpande S."/>
            <person name="Dai X."/>
            <person name="Doyle J.J."/>
            <person name="Dudez A.M."/>
            <person name="Farmer A.D."/>
            <person name="Fouteau S."/>
            <person name="Franken C."/>
            <person name="Gibelin C."/>
            <person name="Gish J."/>
            <person name="Goldstein S."/>
            <person name="Gonzalez A.J."/>
            <person name="Green P.J."/>
            <person name="Hallab A."/>
            <person name="Hartog M."/>
            <person name="Hua A."/>
            <person name="Humphray S.J."/>
            <person name="Jeong D.H."/>
            <person name="Jing Y."/>
            <person name="Jocker A."/>
            <person name="Kenton S.M."/>
            <person name="Kim D.J."/>
            <person name="Klee K."/>
            <person name="Lai H."/>
            <person name="Lang C."/>
            <person name="Lin S."/>
            <person name="Macmil S.L."/>
            <person name="Magdelenat G."/>
            <person name="Matthews L."/>
            <person name="McCorrison J."/>
            <person name="Monaghan E.L."/>
            <person name="Mun J.H."/>
            <person name="Najar F.Z."/>
            <person name="Nicholson C."/>
            <person name="Noirot C."/>
            <person name="O'Bleness M."/>
            <person name="Paule C.R."/>
            <person name="Poulain J."/>
            <person name="Prion F."/>
            <person name="Qin B."/>
            <person name="Qu C."/>
            <person name="Retzel E.F."/>
            <person name="Riddle C."/>
            <person name="Sallet E."/>
            <person name="Samain S."/>
            <person name="Samson N."/>
            <person name="Sanders I."/>
            <person name="Saurat O."/>
            <person name="Scarpelli C."/>
            <person name="Schiex T."/>
            <person name="Segurens B."/>
            <person name="Severin A.J."/>
            <person name="Sherrier D.J."/>
            <person name="Shi R."/>
            <person name="Sims S."/>
            <person name="Singer S.R."/>
            <person name="Sinharoy S."/>
            <person name="Sterck L."/>
            <person name="Viollet A."/>
            <person name="Wang B.B."/>
            <person name="Wang K."/>
            <person name="Wang M."/>
            <person name="Wang X."/>
            <person name="Warfsmann J."/>
            <person name="Weissenbach J."/>
            <person name="White D.D."/>
            <person name="White J.D."/>
            <person name="Wiley G.B."/>
            <person name="Wincker P."/>
            <person name="Xing Y."/>
            <person name="Yang L."/>
            <person name="Yao Z."/>
            <person name="Ying F."/>
            <person name="Zhai J."/>
            <person name="Zhou L."/>
            <person name="Zuber A."/>
            <person name="Denarie J."/>
            <person name="Dixon R.A."/>
            <person name="May G.D."/>
            <person name="Schwartz D.C."/>
            <person name="Rogers J."/>
            <person name="Quetier F."/>
            <person name="Town C.D."/>
            <person name="Roe B.A."/>
        </authorList>
    </citation>
    <scope>NUCLEOTIDE SEQUENCE [LARGE SCALE GENOMIC DNA]</scope>
    <source>
        <strain evidence="2">A17</strain>
        <strain evidence="4 5">cv. Jemalong A17</strain>
    </source>
</reference>
<dbReference type="eggNOG" id="KOG2027">
    <property type="taxonomic scope" value="Eukaryota"/>
</dbReference>
<dbReference type="STRING" id="3880.G7KXG7"/>
<dbReference type="Proteomes" id="UP000002051">
    <property type="component" value="Unassembled WGS sequence"/>
</dbReference>
<reference evidence="3" key="5">
    <citation type="journal article" date="2018" name="Nat. Plants">
        <title>Whole-genome landscape of Medicago truncatula symbiotic genes.</title>
        <authorList>
            <person name="Pecrix Y."/>
            <person name="Gamas P."/>
            <person name="Carrere S."/>
        </authorList>
    </citation>
    <scope>NUCLEOTIDE SEQUENCE</scope>
    <source>
        <tissue evidence="3">Leaves</tissue>
    </source>
</reference>
<gene>
    <name evidence="2" type="ordered locus">MTR_7g098540</name>
    <name evidence="3" type="ORF">MtrunA17_Chr7g0262101</name>
</gene>
<accession>G7KXG7</accession>
<evidence type="ECO:0000313" key="3">
    <source>
        <dbReference type="EMBL" id="RHN48281.1"/>
    </source>
</evidence>
<keyword evidence="5" id="KW-1185">Reference proteome</keyword>
<dbReference type="PaxDb" id="3880-AES81601"/>
<reference evidence="2 5" key="2">
    <citation type="journal article" date="2014" name="BMC Genomics">
        <title>An improved genome release (version Mt4.0) for the model legume Medicago truncatula.</title>
        <authorList>
            <person name="Tang H."/>
            <person name="Krishnakumar V."/>
            <person name="Bidwell S."/>
            <person name="Rosen B."/>
            <person name="Chan A."/>
            <person name="Zhou S."/>
            <person name="Gentzbittel L."/>
            <person name="Childs K.L."/>
            <person name="Yandell M."/>
            <person name="Gundlach H."/>
            <person name="Mayer K.F."/>
            <person name="Schwartz D.C."/>
            <person name="Town C.D."/>
        </authorList>
    </citation>
    <scope>GENOME REANNOTATION</scope>
    <source>
        <strain evidence="4 5">cv. Jemalong A17</strain>
    </source>
</reference>
<dbReference type="GO" id="GO:0015031">
    <property type="term" value="P:protein transport"/>
    <property type="evidence" value="ECO:0007669"/>
    <property type="project" value="InterPro"/>
</dbReference>
<evidence type="ECO:0000256" key="1">
    <source>
        <dbReference type="ARBA" id="ARBA00005536"/>
    </source>
</evidence>
<evidence type="ECO:0000313" key="6">
    <source>
        <dbReference type="Proteomes" id="UP000265566"/>
    </source>
</evidence>
<dbReference type="AlphaFoldDB" id="G7KXG7"/>
<dbReference type="PANTHER" id="PTHR12161">
    <property type="entry name" value="IST1 FAMILY MEMBER"/>
    <property type="match status" value="1"/>
</dbReference>
<evidence type="ECO:0000313" key="5">
    <source>
        <dbReference type="Proteomes" id="UP000002051"/>
    </source>
</evidence>
<comment type="similarity">
    <text evidence="1">Belongs to the IST1 family.</text>
</comment>
<dbReference type="InterPro" id="IPR042277">
    <property type="entry name" value="IST1-like"/>
</dbReference>
<evidence type="ECO:0000313" key="4">
    <source>
        <dbReference type="EnsemblPlants" id="AES81601"/>
    </source>
</evidence>
<dbReference type="Pfam" id="PF03398">
    <property type="entry name" value="Ist1"/>
    <property type="match status" value="1"/>
</dbReference>
<organism evidence="2 5">
    <name type="scientific">Medicago truncatula</name>
    <name type="common">Barrel medic</name>
    <name type="synonym">Medicago tribuloides</name>
    <dbReference type="NCBI Taxonomy" id="3880"/>
    <lineage>
        <taxon>Eukaryota</taxon>
        <taxon>Viridiplantae</taxon>
        <taxon>Streptophyta</taxon>
        <taxon>Embryophyta</taxon>
        <taxon>Tracheophyta</taxon>
        <taxon>Spermatophyta</taxon>
        <taxon>Magnoliopsida</taxon>
        <taxon>eudicotyledons</taxon>
        <taxon>Gunneridae</taxon>
        <taxon>Pentapetalae</taxon>
        <taxon>rosids</taxon>
        <taxon>fabids</taxon>
        <taxon>Fabales</taxon>
        <taxon>Fabaceae</taxon>
        <taxon>Papilionoideae</taxon>
        <taxon>50 kb inversion clade</taxon>
        <taxon>NPAAA clade</taxon>
        <taxon>Hologalegina</taxon>
        <taxon>IRL clade</taxon>
        <taxon>Trifolieae</taxon>
        <taxon>Medicago</taxon>
    </lineage>
</organism>